<name>A0A845GG56_9BURK</name>
<dbReference type="AlphaFoldDB" id="A0A845GG56"/>
<dbReference type="InterPro" id="IPR024364">
    <property type="entry name" value="Baseplate_phage_T4-like"/>
</dbReference>
<organism evidence="1 2">
    <name type="scientific">Duganella vulcania</name>
    <dbReference type="NCBI Taxonomy" id="2692166"/>
    <lineage>
        <taxon>Bacteria</taxon>
        <taxon>Pseudomonadati</taxon>
        <taxon>Pseudomonadota</taxon>
        <taxon>Betaproteobacteria</taxon>
        <taxon>Burkholderiales</taxon>
        <taxon>Oxalobacteraceae</taxon>
        <taxon>Telluria group</taxon>
        <taxon>Duganella</taxon>
    </lineage>
</organism>
<dbReference type="RefSeq" id="WP_161100380.1">
    <property type="nucleotide sequence ID" value="NZ_WWCW01000279.1"/>
</dbReference>
<proteinExistence type="predicted"/>
<accession>A0A845GG56</accession>
<sequence>MRTPGTAELLDIWDVGQPLPPARRALLLLSAAYPERDDIATWPLGYINRQLIVLRQRLFGYALVCLADCPACEEVVEIEMPMDALLNANQMADATHRIHSEGCDVQFHLPTAHDLLLETDGTTPGRLLLRTIDRACRDGADVAPAELGDATLAAVEQAIEQADPLAHIAFAMTCPACGHGWSTDLHIIDVLWAEIGACARRVLSEVGRLAQAFGWRESDILAMSSTRRNHYLEWLET</sequence>
<reference evidence="1 2" key="1">
    <citation type="submission" date="2020-01" db="EMBL/GenBank/DDBJ databases">
        <title>Novel species isolated from a subtropical stream in China.</title>
        <authorList>
            <person name="Lu H."/>
        </authorList>
    </citation>
    <scope>NUCLEOTIDE SEQUENCE [LARGE SCALE GENOMIC DNA]</scope>
    <source>
        <strain evidence="1 2">FT82W</strain>
    </source>
</reference>
<protein>
    <recommendedName>
        <fullName evidence="3">Phage baseplate protein</fullName>
    </recommendedName>
</protein>
<evidence type="ECO:0000313" key="2">
    <source>
        <dbReference type="Proteomes" id="UP000470302"/>
    </source>
</evidence>
<evidence type="ECO:0000313" key="1">
    <source>
        <dbReference type="EMBL" id="MYM91817.1"/>
    </source>
</evidence>
<evidence type="ECO:0008006" key="3">
    <source>
        <dbReference type="Google" id="ProtNLM"/>
    </source>
</evidence>
<dbReference type="Proteomes" id="UP000470302">
    <property type="component" value="Unassembled WGS sequence"/>
</dbReference>
<comment type="caution">
    <text evidence="1">The sequence shown here is derived from an EMBL/GenBank/DDBJ whole genome shotgun (WGS) entry which is preliminary data.</text>
</comment>
<dbReference type="Pfam" id="PF12322">
    <property type="entry name" value="T4_baseplate"/>
    <property type="match status" value="1"/>
</dbReference>
<dbReference type="EMBL" id="WWCW01000279">
    <property type="protein sequence ID" value="MYM91817.1"/>
    <property type="molecule type" value="Genomic_DNA"/>
</dbReference>
<gene>
    <name evidence="1" type="ORF">GTP91_32160</name>
</gene>